<dbReference type="GeneID" id="37041054"/>
<feature type="coiled-coil region" evidence="6">
    <location>
        <begin position="524"/>
        <end position="578"/>
    </location>
</feature>
<dbReference type="Gene3D" id="1.25.10.10">
    <property type="entry name" value="Leucine-rich Repeat Variant"/>
    <property type="match status" value="1"/>
</dbReference>
<dbReference type="GO" id="GO:0005681">
    <property type="term" value="C:spliceosomal complex"/>
    <property type="evidence" value="ECO:0007669"/>
    <property type="project" value="TreeGrafter"/>
</dbReference>
<evidence type="ECO:0000313" key="9">
    <source>
        <dbReference type="EMBL" id="PWN94386.1"/>
    </source>
</evidence>
<feature type="region of interest" description="Disordered" evidence="7">
    <location>
        <begin position="646"/>
        <end position="667"/>
    </location>
</feature>
<feature type="compositionally biased region" description="Acidic residues" evidence="7">
    <location>
        <begin position="228"/>
        <end position="239"/>
    </location>
</feature>
<dbReference type="SUPFAM" id="SSF48371">
    <property type="entry name" value="ARM repeat"/>
    <property type="match status" value="1"/>
</dbReference>
<feature type="compositionally biased region" description="Acidic residues" evidence="7">
    <location>
        <begin position="61"/>
        <end position="71"/>
    </location>
</feature>
<dbReference type="InterPro" id="IPR039678">
    <property type="entry name" value="CTNNBL1"/>
</dbReference>
<evidence type="ECO:0000256" key="2">
    <source>
        <dbReference type="ARBA" id="ARBA00022553"/>
    </source>
</evidence>
<accession>A0A316YZB3</accession>
<dbReference type="FunFam" id="1.25.10.10:FF:001136">
    <property type="entry name" value="Beta-catenin-like protein 1"/>
    <property type="match status" value="1"/>
</dbReference>
<evidence type="ECO:0000256" key="1">
    <source>
        <dbReference type="ARBA" id="ARBA00004123"/>
    </source>
</evidence>
<protein>
    <submittedName>
        <fullName evidence="9">DUF1716-domain-containing protein</fullName>
    </submittedName>
</protein>
<keyword evidence="5" id="KW-0539">Nucleus</keyword>
<evidence type="ECO:0000256" key="4">
    <source>
        <dbReference type="ARBA" id="ARBA00023054"/>
    </source>
</evidence>
<keyword evidence="2" id="KW-0597">Phosphoprotein</keyword>
<dbReference type="GO" id="GO:0010467">
    <property type="term" value="P:gene expression"/>
    <property type="evidence" value="ECO:0007669"/>
    <property type="project" value="UniProtKB-ARBA"/>
</dbReference>
<evidence type="ECO:0000256" key="5">
    <source>
        <dbReference type="ARBA" id="ARBA00023242"/>
    </source>
</evidence>
<dbReference type="InterPro" id="IPR013180">
    <property type="entry name" value="CTNNBL1_N"/>
</dbReference>
<dbReference type="InterPro" id="IPR011989">
    <property type="entry name" value="ARM-like"/>
</dbReference>
<feature type="domain" description="Beta-catenin-like protein 1 N-terminal" evidence="8">
    <location>
        <begin position="98"/>
        <end position="211"/>
    </location>
</feature>
<organism evidence="9 10">
    <name type="scientific">Acaromyces ingoldii</name>
    <dbReference type="NCBI Taxonomy" id="215250"/>
    <lineage>
        <taxon>Eukaryota</taxon>
        <taxon>Fungi</taxon>
        <taxon>Dikarya</taxon>
        <taxon>Basidiomycota</taxon>
        <taxon>Ustilaginomycotina</taxon>
        <taxon>Exobasidiomycetes</taxon>
        <taxon>Exobasidiales</taxon>
        <taxon>Cryptobasidiaceae</taxon>
        <taxon>Acaromyces</taxon>
    </lineage>
</organism>
<dbReference type="Pfam" id="PF08216">
    <property type="entry name" value="CTNNBL"/>
    <property type="match status" value="1"/>
</dbReference>
<dbReference type="RefSeq" id="XP_025381584.1">
    <property type="nucleotide sequence ID" value="XM_025519138.1"/>
</dbReference>
<proteinExistence type="predicted"/>
<dbReference type="PANTHER" id="PTHR14978">
    <property type="entry name" value="BETA-CATENIN-LIKE PROTEIN 1 NUCLEAR ASSOCIATED PROTEIN"/>
    <property type="match status" value="1"/>
</dbReference>
<dbReference type="PANTHER" id="PTHR14978:SF0">
    <property type="entry name" value="BETA-CATENIN-LIKE PROTEIN 1"/>
    <property type="match status" value="1"/>
</dbReference>
<dbReference type="AlphaFoldDB" id="A0A316YZB3"/>
<keyword evidence="4 6" id="KW-0175">Coiled coil</keyword>
<gene>
    <name evidence="9" type="ORF">FA10DRAFT_238391</name>
</gene>
<dbReference type="InParanoid" id="A0A316YZB3"/>
<comment type="subcellular location">
    <subcellularLocation>
        <location evidence="1">Nucleus</location>
    </subcellularLocation>
</comment>
<keyword evidence="3" id="KW-0677">Repeat</keyword>
<dbReference type="SMART" id="SM01156">
    <property type="entry name" value="DUF1716"/>
    <property type="match status" value="1"/>
</dbReference>
<feature type="region of interest" description="Disordered" evidence="7">
    <location>
        <begin position="14"/>
        <end position="81"/>
    </location>
</feature>
<dbReference type="EMBL" id="KZ819634">
    <property type="protein sequence ID" value="PWN94386.1"/>
    <property type="molecule type" value="Genomic_DNA"/>
</dbReference>
<dbReference type="InterPro" id="IPR016024">
    <property type="entry name" value="ARM-type_fold"/>
</dbReference>
<dbReference type="STRING" id="215250.A0A316YZB3"/>
<reference evidence="9 10" key="1">
    <citation type="journal article" date="2018" name="Mol. Biol. Evol.">
        <title>Broad Genomic Sampling Reveals a Smut Pathogenic Ancestry of the Fungal Clade Ustilaginomycotina.</title>
        <authorList>
            <person name="Kijpornyongpan T."/>
            <person name="Mondo S.J."/>
            <person name="Barry K."/>
            <person name="Sandor L."/>
            <person name="Lee J."/>
            <person name="Lipzen A."/>
            <person name="Pangilinan J."/>
            <person name="LaButti K."/>
            <person name="Hainaut M."/>
            <person name="Henrissat B."/>
            <person name="Grigoriev I.V."/>
            <person name="Spatafora J.W."/>
            <person name="Aime M.C."/>
        </authorList>
    </citation>
    <scope>NUCLEOTIDE SEQUENCE [LARGE SCALE GENOMIC DNA]</scope>
    <source>
        <strain evidence="9 10">MCA 4198</strain>
    </source>
</reference>
<dbReference type="Proteomes" id="UP000245768">
    <property type="component" value="Unassembled WGS sequence"/>
</dbReference>
<sequence length="690" mass="76664">MDVDKLFKLPKLPQSSLNKRKWAEPNQDALKAAKVEDVEDEDGERAGPSRHVAAAAATVQDVDDDDEEGDESGFAPGNDADYFVDEDDEGGRFFGGGLTDQQKRILEIMNRGAEDDGDDKQRPERELADLRKTLVKFERAINKNQEMRVRFADDASKFIDSEADLDASLKSLLILTTNPALFYPETIKHGTPASLCGLLAHENVDIVASVIEVIEELTDDDVLDAGDEGREETEVEDAEQGASSSRKGLQGMNMLVDSLLENSFIELLIENLSRFNDQRPQKSDSISQEDAAAASNAESDANAIFHLLGVVENLVSLRPTLAKETVTGTKLLAWLMSRIKRKGPHDQNRGYAGELLAILLQSQAGEEMSGMNRDICLKFGQAEGIDCLLSVLAVYRKKDPSADADETEFMENIFDALCAALTLPENKRRFYEGEGTELMCILMREKRVARLRAIKVLDHALSGPHGSSSAKRLVECQGLKTLFSVFMGRSSSSSHSDVEPTLADEEHVLGIIVSLLNHLASDSKERLRLLKKFVENEYEKVDRLLEIRRAALGRLAVVEAEEKMRREEEGEEEEEEEEGYFYLTRLEGGLFSVQMTDYILAWICMEDDGILAHTKRMMGRREESLESVIDVLKEYYENVGDDAIVSDPSIETAAPTSNGSKSQADDEADDGVLRLRDVIVQLVNYLLAVI</sequence>
<keyword evidence="10" id="KW-1185">Reference proteome</keyword>
<dbReference type="OrthoDB" id="1898821at2759"/>
<evidence type="ECO:0000259" key="8">
    <source>
        <dbReference type="SMART" id="SM01156"/>
    </source>
</evidence>
<dbReference type="FunCoup" id="A0A316YZB3">
    <property type="interactions" value="621"/>
</dbReference>
<evidence type="ECO:0000313" key="10">
    <source>
        <dbReference type="Proteomes" id="UP000245768"/>
    </source>
</evidence>
<name>A0A316YZB3_9BASI</name>
<evidence type="ECO:0000256" key="6">
    <source>
        <dbReference type="SAM" id="Coils"/>
    </source>
</evidence>
<evidence type="ECO:0000256" key="7">
    <source>
        <dbReference type="SAM" id="MobiDB-lite"/>
    </source>
</evidence>
<evidence type="ECO:0000256" key="3">
    <source>
        <dbReference type="ARBA" id="ARBA00022737"/>
    </source>
</evidence>
<feature type="region of interest" description="Disordered" evidence="7">
    <location>
        <begin position="228"/>
        <end position="247"/>
    </location>
</feature>